<proteinExistence type="predicted"/>
<reference evidence="1" key="1">
    <citation type="submission" date="2014-05" db="EMBL/GenBank/DDBJ databases">
        <authorList>
            <person name="Chronopoulou M."/>
        </authorList>
    </citation>
    <scope>NUCLEOTIDE SEQUENCE</scope>
    <source>
        <tissue evidence="1">Whole organism</tissue>
    </source>
</reference>
<accession>A0A0K2UHS7</accession>
<sequence>MTRMSTVGLCQANKIKSVSQRVYEQKGVILYNLKELYAQFYTKHPHISIAFSKFCSLCILVGSSGSHSVCVCVCVPSKHEFVSLCCKDIAECL</sequence>
<protein>
    <submittedName>
        <fullName evidence="1">Putative LOC101240231 [Hydra vulgaris]</fullName>
    </submittedName>
</protein>
<evidence type="ECO:0000313" key="1">
    <source>
        <dbReference type="EMBL" id="CDW37640.1"/>
    </source>
</evidence>
<organism evidence="1">
    <name type="scientific">Lepeophtheirus salmonis</name>
    <name type="common">Salmon louse</name>
    <name type="synonym">Caligus salmonis</name>
    <dbReference type="NCBI Taxonomy" id="72036"/>
    <lineage>
        <taxon>Eukaryota</taxon>
        <taxon>Metazoa</taxon>
        <taxon>Ecdysozoa</taxon>
        <taxon>Arthropoda</taxon>
        <taxon>Crustacea</taxon>
        <taxon>Multicrustacea</taxon>
        <taxon>Hexanauplia</taxon>
        <taxon>Copepoda</taxon>
        <taxon>Siphonostomatoida</taxon>
        <taxon>Caligidae</taxon>
        <taxon>Lepeophtheirus</taxon>
    </lineage>
</organism>
<dbReference type="EMBL" id="HACA01020279">
    <property type="protein sequence ID" value="CDW37640.1"/>
    <property type="molecule type" value="Transcribed_RNA"/>
</dbReference>
<name>A0A0K2UHS7_LEPSM</name>
<dbReference type="AlphaFoldDB" id="A0A0K2UHS7"/>